<accession>A0ABR4FSX3</accession>
<keyword evidence="2" id="KW-1185">Reference proteome</keyword>
<sequence length="161" mass="18562">MHDGNAIFLHRSILHDPARLTVKTFVGRYFDYHDADPFDWFPGRFASSIVLGLSDDDLLMLSLVYWHFDASAQEPSSATRQRLLGTLFNYSELDAMCATLCDLYNARAVEQMTKIHDKALRAIISYRLTFFSHQRVCHRTTHVLSDYSVAIALDQLGWRFI</sequence>
<organism evidence="1 2">
    <name type="scientific">Aspergillus keveii</name>
    <dbReference type="NCBI Taxonomy" id="714993"/>
    <lineage>
        <taxon>Eukaryota</taxon>
        <taxon>Fungi</taxon>
        <taxon>Dikarya</taxon>
        <taxon>Ascomycota</taxon>
        <taxon>Pezizomycotina</taxon>
        <taxon>Eurotiomycetes</taxon>
        <taxon>Eurotiomycetidae</taxon>
        <taxon>Eurotiales</taxon>
        <taxon>Aspergillaceae</taxon>
        <taxon>Aspergillus</taxon>
        <taxon>Aspergillus subgen. Nidulantes</taxon>
    </lineage>
</organism>
<reference evidence="1 2" key="1">
    <citation type="submission" date="2024-07" db="EMBL/GenBank/DDBJ databases">
        <title>Section-level genome sequencing and comparative genomics of Aspergillus sections Usti and Cavernicolus.</title>
        <authorList>
            <consortium name="Lawrence Berkeley National Laboratory"/>
            <person name="Nybo J.L."/>
            <person name="Vesth T.C."/>
            <person name="Theobald S."/>
            <person name="Frisvad J.C."/>
            <person name="Larsen T.O."/>
            <person name="Kjaerboelling I."/>
            <person name="Rothschild-Mancinelli K."/>
            <person name="Lyhne E.K."/>
            <person name="Kogle M.E."/>
            <person name="Barry K."/>
            <person name="Clum A."/>
            <person name="Na H."/>
            <person name="Ledsgaard L."/>
            <person name="Lin J."/>
            <person name="Lipzen A."/>
            <person name="Kuo A."/>
            <person name="Riley R."/>
            <person name="Mondo S."/>
            <person name="Labutti K."/>
            <person name="Haridas S."/>
            <person name="Pangalinan J."/>
            <person name="Salamov A.A."/>
            <person name="Simmons B.A."/>
            <person name="Magnuson J.K."/>
            <person name="Chen J."/>
            <person name="Drula E."/>
            <person name="Henrissat B."/>
            <person name="Wiebenga A."/>
            <person name="Lubbers R.J."/>
            <person name="Gomes A.C."/>
            <person name="Makela M.R."/>
            <person name="Stajich J."/>
            <person name="Grigoriev I.V."/>
            <person name="Mortensen U.H."/>
            <person name="De Vries R.P."/>
            <person name="Baker S.E."/>
            <person name="Andersen M.R."/>
        </authorList>
    </citation>
    <scope>NUCLEOTIDE SEQUENCE [LARGE SCALE GENOMIC DNA]</scope>
    <source>
        <strain evidence="1 2">CBS 209.92</strain>
    </source>
</reference>
<comment type="caution">
    <text evidence="1">The sequence shown here is derived from an EMBL/GenBank/DDBJ whole genome shotgun (WGS) entry which is preliminary data.</text>
</comment>
<evidence type="ECO:0000313" key="1">
    <source>
        <dbReference type="EMBL" id="KAL2786367.1"/>
    </source>
</evidence>
<dbReference type="Proteomes" id="UP001610563">
    <property type="component" value="Unassembled WGS sequence"/>
</dbReference>
<evidence type="ECO:0000313" key="2">
    <source>
        <dbReference type="Proteomes" id="UP001610563"/>
    </source>
</evidence>
<name>A0ABR4FSX3_9EURO</name>
<proteinExistence type="predicted"/>
<gene>
    <name evidence="1" type="ORF">BJX66DRAFT_312844</name>
</gene>
<protein>
    <submittedName>
        <fullName evidence="1">Uncharacterized protein</fullName>
    </submittedName>
</protein>
<dbReference type="EMBL" id="JBFTWV010000119">
    <property type="protein sequence ID" value="KAL2786367.1"/>
    <property type="molecule type" value="Genomic_DNA"/>
</dbReference>